<dbReference type="Gene3D" id="3.30.565.10">
    <property type="entry name" value="Histidine kinase-like ATPase, C-terminal domain"/>
    <property type="match status" value="1"/>
</dbReference>
<accession>A0A502DWC7</accession>
<keyword evidence="8" id="KW-0902">Two-component regulatory system</keyword>
<dbReference type="GO" id="GO:0000155">
    <property type="term" value="F:phosphorelay sensor kinase activity"/>
    <property type="evidence" value="ECO:0007669"/>
    <property type="project" value="InterPro"/>
</dbReference>
<evidence type="ECO:0000259" key="10">
    <source>
        <dbReference type="Pfam" id="PF02518"/>
    </source>
</evidence>
<evidence type="ECO:0000256" key="6">
    <source>
        <dbReference type="ARBA" id="ARBA00022777"/>
    </source>
</evidence>
<feature type="transmembrane region" description="Helical" evidence="9">
    <location>
        <begin position="318"/>
        <end position="337"/>
    </location>
</feature>
<keyword evidence="5" id="KW-0547">Nucleotide-binding</keyword>
<dbReference type="Gene3D" id="1.20.5.1930">
    <property type="match status" value="1"/>
</dbReference>
<dbReference type="OrthoDB" id="9147043at2"/>
<dbReference type="EMBL" id="RCZI01000002">
    <property type="protein sequence ID" value="TPG29384.1"/>
    <property type="molecule type" value="Genomic_DNA"/>
</dbReference>
<evidence type="ECO:0000256" key="1">
    <source>
        <dbReference type="ARBA" id="ARBA00000085"/>
    </source>
</evidence>
<keyword evidence="9" id="KW-0812">Transmembrane</keyword>
<gene>
    <name evidence="12" type="ORF">EAH82_07485</name>
</gene>
<feature type="transmembrane region" description="Helical" evidence="9">
    <location>
        <begin position="196"/>
        <end position="212"/>
    </location>
</feature>
<protein>
    <recommendedName>
        <fullName evidence="2">histidine kinase</fullName>
        <ecNumber evidence="2">2.7.13.3</ecNumber>
    </recommendedName>
</protein>
<feature type="transmembrane region" description="Helical" evidence="9">
    <location>
        <begin position="259"/>
        <end position="279"/>
    </location>
</feature>
<keyword evidence="4" id="KW-0808">Transferase</keyword>
<dbReference type="AlphaFoldDB" id="A0A502DWC7"/>
<dbReference type="InterPro" id="IPR003594">
    <property type="entry name" value="HATPase_dom"/>
</dbReference>
<dbReference type="GO" id="GO:0046983">
    <property type="term" value="F:protein dimerization activity"/>
    <property type="evidence" value="ECO:0007669"/>
    <property type="project" value="InterPro"/>
</dbReference>
<dbReference type="PANTHER" id="PTHR24421:SF10">
    <property type="entry name" value="NITRATE_NITRITE SENSOR PROTEIN NARQ"/>
    <property type="match status" value="1"/>
</dbReference>
<feature type="transmembrane region" description="Helical" evidence="9">
    <location>
        <begin position="349"/>
        <end position="369"/>
    </location>
</feature>
<reference evidence="12 13" key="1">
    <citation type="journal article" date="2019" name="Environ. Microbiol.">
        <title>Species interactions and distinct microbial communities in high Arctic permafrost affected cryosols are associated with the CH4 and CO2 gas fluxes.</title>
        <authorList>
            <person name="Altshuler I."/>
            <person name="Hamel J."/>
            <person name="Turney S."/>
            <person name="Magnuson E."/>
            <person name="Levesque R."/>
            <person name="Greer C."/>
            <person name="Whyte L.G."/>
        </authorList>
    </citation>
    <scope>NUCLEOTIDE SEQUENCE [LARGE SCALE GENOMIC DNA]</scope>
    <source>
        <strain evidence="12 13">S06.C</strain>
    </source>
</reference>
<evidence type="ECO:0000256" key="2">
    <source>
        <dbReference type="ARBA" id="ARBA00012438"/>
    </source>
</evidence>
<keyword evidence="6 12" id="KW-0418">Kinase</keyword>
<dbReference type="PANTHER" id="PTHR24421">
    <property type="entry name" value="NITRATE/NITRITE SENSOR PROTEIN NARX-RELATED"/>
    <property type="match status" value="1"/>
</dbReference>
<dbReference type="InterPro" id="IPR011712">
    <property type="entry name" value="Sig_transdc_His_kin_sub3_dim/P"/>
</dbReference>
<feature type="transmembrane region" description="Helical" evidence="9">
    <location>
        <begin position="154"/>
        <end position="180"/>
    </location>
</feature>
<keyword evidence="3" id="KW-0597">Phosphoprotein</keyword>
<feature type="transmembrane region" description="Helical" evidence="9">
    <location>
        <begin position="224"/>
        <end position="247"/>
    </location>
</feature>
<evidence type="ECO:0000256" key="7">
    <source>
        <dbReference type="ARBA" id="ARBA00022840"/>
    </source>
</evidence>
<dbReference type="SUPFAM" id="SSF55874">
    <property type="entry name" value="ATPase domain of HSP90 chaperone/DNA topoisomerase II/histidine kinase"/>
    <property type="match status" value="1"/>
</dbReference>
<evidence type="ECO:0000256" key="4">
    <source>
        <dbReference type="ARBA" id="ARBA00022679"/>
    </source>
</evidence>
<sequence length="592" mass="64911">MADAAPPAAAIVELRAGTVSRAVDGVMKTDPVTLPYHWDRMNGARPGEARFDLPFTLAETPAEPWGLFIARVGTAFEIGLNGKLLQRYGDLGQGGGADYAKAPIYVPLPAHLLHAGANAVQVRIRADSGRRAGLSVLSLGPAARVRSALFEPAYAWRFTGSVLLAAFSIVVGTISLALWLTQADNTAHGGRRRENLYLWAALAEFCWALRVADGAIRQPPLPWVAWGVLMTACYSGWAGSAVMFCQHLAGWHERKEMKWLQRAIVFVFTMPVIACYFSLTRSEPQWLTGWLALEIVALIAYAVFFMGAAVRRPNVARVLIASVAALTVAVGTRDWLVIRLSDSYGDTTWVRYTSLFFALALLGIVVDRFREASAQARELLHTLAARVAERERDLALAYDRLERGAREQERTQERERILRDMHDGVGSHISAAIRQLQSGQASQDALLRTLRDSLDQLKLSIDSIQLPHGDAQALLAGLRYRLSPRFERSGIALEWAVDALQPVARLDAPAMRQLQFLLFEAVSNVLQHAQARVLRIEAAMHGDAVRIRVIDDGIGFDATQVPCALAARATALGAPLRVESRAGHTVVQVDLQ</sequence>
<dbReference type="InterPro" id="IPR050482">
    <property type="entry name" value="Sensor_HK_TwoCompSys"/>
</dbReference>
<evidence type="ECO:0000256" key="3">
    <source>
        <dbReference type="ARBA" id="ARBA00022553"/>
    </source>
</evidence>
<keyword evidence="9" id="KW-0472">Membrane</keyword>
<evidence type="ECO:0000313" key="13">
    <source>
        <dbReference type="Proteomes" id="UP000319212"/>
    </source>
</evidence>
<feature type="domain" description="Histidine kinase/HSP90-like ATPase" evidence="10">
    <location>
        <begin position="512"/>
        <end position="563"/>
    </location>
</feature>
<keyword evidence="9" id="KW-1133">Transmembrane helix</keyword>
<dbReference type="Proteomes" id="UP000319212">
    <property type="component" value="Unassembled WGS sequence"/>
</dbReference>
<name>A0A502DWC7_9BURK</name>
<evidence type="ECO:0000256" key="8">
    <source>
        <dbReference type="ARBA" id="ARBA00023012"/>
    </source>
</evidence>
<evidence type="ECO:0000259" key="11">
    <source>
        <dbReference type="Pfam" id="PF07730"/>
    </source>
</evidence>
<dbReference type="InterPro" id="IPR036890">
    <property type="entry name" value="HATPase_C_sf"/>
</dbReference>
<dbReference type="Pfam" id="PF02518">
    <property type="entry name" value="HATPase_c"/>
    <property type="match status" value="1"/>
</dbReference>
<proteinExistence type="predicted"/>
<organism evidence="12 13">
    <name type="scientific">Variovorax guangxiensis</name>
    <dbReference type="NCBI Taxonomy" id="1775474"/>
    <lineage>
        <taxon>Bacteria</taxon>
        <taxon>Pseudomonadati</taxon>
        <taxon>Pseudomonadota</taxon>
        <taxon>Betaproteobacteria</taxon>
        <taxon>Burkholderiales</taxon>
        <taxon>Comamonadaceae</taxon>
        <taxon>Variovorax</taxon>
    </lineage>
</organism>
<dbReference type="GO" id="GO:0016020">
    <property type="term" value="C:membrane"/>
    <property type="evidence" value="ECO:0007669"/>
    <property type="project" value="InterPro"/>
</dbReference>
<comment type="caution">
    <text evidence="12">The sequence shown here is derived from an EMBL/GenBank/DDBJ whole genome shotgun (WGS) entry which is preliminary data.</text>
</comment>
<comment type="catalytic activity">
    <reaction evidence="1">
        <text>ATP + protein L-histidine = ADP + protein N-phospho-L-histidine.</text>
        <dbReference type="EC" id="2.7.13.3"/>
    </reaction>
</comment>
<evidence type="ECO:0000313" key="12">
    <source>
        <dbReference type="EMBL" id="TPG29384.1"/>
    </source>
</evidence>
<evidence type="ECO:0000256" key="9">
    <source>
        <dbReference type="SAM" id="Phobius"/>
    </source>
</evidence>
<dbReference type="GO" id="GO:0005524">
    <property type="term" value="F:ATP binding"/>
    <property type="evidence" value="ECO:0007669"/>
    <property type="project" value="UniProtKB-KW"/>
</dbReference>
<dbReference type="Pfam" id="PF07730">
    <property type="entry name" value="HisKA_3"/>
    <property type="match status" value="1"/>
</dbReference>
<feature type="domain" description="Signal transduction histidine kinase subgroup 3 dimerisation and phosphoacceptor" evidence="11">
    <location>
        <begin position="413"/>
        <end position="460"/>
    </location>
</feature>
<evidence type="ECO:0000256" key="5">
    <source>
        <dbReference type="ARBA" id="ARBA00022741"/>
    </source>
</evidence>
<keyword evidence="7" id="KW-0067">ATP-binding</keyword>
<dbReference type="EC" id="2.7.13.3" evidence="2"/>
<feature type="transmembrane region" description="Helical" evidence="9">
    <location>
        <begin position="285"/>
        <end position="306"/>
    </location>
</feature>